<comment type="subcellular location">
    <subcellularLocation>
        <location evidence="1">Cell membrane</location>
        <topology evidence="1">Single-pass membrane protein</topology>
    </subcellularLocation>
    <subcellularLocation>
        <location evidence="2">Endoplasmic reticulum membrane</location>
        <topology evidence="2">Single-pass membrane protein</topology>
    </subcellularLocation>
</comment>
<feature type="coiled-coil region" evidence="10">
    <location>
        <begin position="903"/>
        <end position="930"/>
    </location>
</feature>
<keyword evidence="5" id="KW-0256">Endoplasmic reticulum</keyword>
<feature type="region of interest" description="Disordered" evidence="11">
    <location>
        <begin position="1343"/>
        <end position="1417"/>
    </location>
</feature>
<organism evidence="12 13">
    <name type="scientific">Carpinus fangiana</name>
    <dbReference type="NCBI Taxonomy" id="176857"/>
    <lineage>
        <taxon>Eukaryota</taxon>
        <taxon>Viridiplantae</taxon>
        <taxon>Streptophyta</taxon>
        <taxon>Embryophyta</taxon>
        <taxon>Tracheophyta</taxon>
        <taxon>Spermatophyta</taxon>
        <taxon>Magnoliopsida</taxon>
        <taxon>eudicotyledons</taxon>
        <taxon>Gunneridae</taxon>
        <taxon>Pentapetalae</taxon>
        <taxon>rosids</taxon>
        <taxon>fabids</taxon>
        <taxon>Fagales</taxon>
        <taxon>Betulaceae</taxon>
        <taxon>Carpinus</taxon>
    </lineage>
</organism>
<dbReference type="PANTHER" id="PTHR32219">
    <property type="entry name" value="RNA-BINDING PROTEIN YLMH-RELATED"/>
    <property type="match status" value="1"/>
</dbReference>
<evidence type="ECO:0000256" key="4">
    <source>
        <dbReference type="ARBA" id="ARBA00022692"/>
    </source>
</evidence>
<keyword evidence="4" id="KW-0812">Transmembrane</keyword>
<dbReference type="Proteomes" id="UP000327013">
    <property type="component" value="Chromosome 5"/>
</dbReference>
<sequence length="1460" mass="159603">MTAEVDARGIGEVPKVEVEEKCNPQRENNGVEVVSGNSASTKDDADGSYVFVSGSDAVSDGHVELSDLNGDVEHVENVGASGVAELKVVENGGGLEGSDCGIKEGEGDGIKEENGTEAVVESEPQLLQVEQQIKVNVEEINISQPVVSGAAESELCESSTQVDDGKAEDNNSDSAAESQPLEIDGQEKKLEEEERKSDSSTDGKDNYEFHNIVNVDIQNDLDQEREPEMETNEVPVEGGAPGALVGDLEQNNQATAAPCPVYDTELEREFGNRVLVSDEKGDGSPVSHAQDGPSETVDGHQKAVEQNGSSENAESLPSPFVRGNAAANEIPVEEDLREHEVDLEQTSKITSFQVADTQFETEVVPDENGDRLPTDHAQEGISENFVENDLVDASQNTPEQNGSAQNVQCLPSHVACGGVPVESGKIFPSAPDNHTEDDAGNEASPITEFPTCVADDESPETEVGNLGAERSESTDSCPADDTKLEIQVENSPDEAIKNENGPDETIKAKHVPDETIAGVNDPDETIAGKKGPDESIVGENGPDETIKAENGPDETIKGENGPGKTIEGENGAGETIKAENGPDETIEGENGPDETIEGKNGTGETVKAENALDETIKAENGPDETIEGENGPDKTIEVENGPDETIEGENGPEKTIEGANGPDYTILSYHADDARSETEAGSVAIDSEEKVSDFSSDAVKIESGISNGVIDCADVQSHSVSATIVEPHVNGLVENKSSTSLGADVKSESEVENMPAVSSRDIPCDDDTESESKVPDASANLTESAVVSVPDAVDVEDGVDQFTGIDSGDKPTFQGTEGIAVAHGAEMSTTSPEDSTIVALEGPYFLIRIPRFDDGNIREQIKHAQLQVDEKTRSRDAIRAEIQMKRATWKEHGDNFDAAVSEEKAARNLLRSKRQEMDSAQSEINRVKNAISVEDIDVRIRNMEHAIQHETLPLREEKQLIREIKQLKQHREQISSTMGRQDDVQQALDQKEQIEERLKFLRKELDILRDNVLKAEVVTKAAKKKFNEESEKLNELQARFKAADDIRQEAYAHLQSLRKQLYEKAKYFRKYKDDITAATDFASKGNREELQRLCVNQVGKVMELWNKDDEFRKEYIRCNTRSTLRRLRTLDGRSLGPDEEPPLIPYFVNERVAKDNSVSLQSAAEQEKQNVQVEAKKVMEKPIAKAVEQKNEATKSKKPVKPAPLGNGLATISGRDEIEEAREEERRLTKEEEESARKAEELRKEEEAAKLREQQLLEEKAKAKEALERKKRNAEKAQARALLKAQREAEQKEKVNSTNVPNSITSIIILAVAQLYVHMPLFFLSFCIDSVWHVVYMQEREKKARKKEKKKVAAVEAIDGANEGESAPSSETPTETPSESETGEKPLPVVTKRSQRPSQFIKPQTKAKAIPPPLRSRSKRRMQPWILVCFSLSLRALHTASVDAAFFRAAEQCSSLVSGN</sequence>
<feature type="compositionally biased region" description="Basic and acidic residues" evidence="11">
    <location>
        <begin position="504"/>
        <end position="513"/>
    </location>
</feature>
<evidence type="ECO:0000256" key="2">
    <source>
        <dbReference type="ARBA" id="ARBA00004389"/>
    </source>
</evidence>
<feature type="region of interest" description="Disordered" evidence="11">
    <location>
        <begin position="146"/>
        <end position="246"/>
    </location>
</feature>
<feature type="coiled-coil region" evidence="10">
    <location>
        <begin position="957"/>
        <end position="1039"/>
    </location>
</feature>
<evidence type="ECO:0000256" key="5">
    <source>
        <dbReference type="ARBA" id="ARBA00022824"/>
    </source>
</evidence>
<feature type="compositionally biased region" description="Acidic residues" evidence="11">
    <location>
        <begin position="581"/>
        <end position="595"/>
    </location>
</feature>
<feature type="region of interest" description="Disordered" evidence="11">
    <location>
        <begin position="1187"/>
        <end position="1243"/>
    </location>
</feature>
<feature type="region of interest" description="Disordered" evidence="11">
    <location>
        <begin position="426"/>
        <end position="662"/>
    </location>
</feature>
<feature type="region of interest" description="Disordered" evidence="11">
    <location>
        <begin position="19"/>
        <end position="47"/>
    </location>
</feature>
<dbReference type="EMBL" id="CM017325">
    <property type="protein sequence ID" value="KAE8057469.1"/>
    <property type="molecule type" value="Genomic_DNA"/>
</dbReference>
<gene>
    <name evidence="12" type="ORF">FH972_014159</name>
</gene>
<keyword evidence="13" id="KW-1185">Reference proteome</keyword>
<feature type="compositionally biased region" description="Basic residues" evidence="11">
    <location>
        <begin position="1343"/>
        <end position="1352"/>
    </location>
</feature>
<evidence type="ECO:0000256" key="3">
    <source>
        <dbReference type="ARBA" id="ARBA00022475"/>
    </source>
</evidence>
<feature type="region of interest" description="Disordered" evidence="11">
    <location>
        <begin position="1264"/>
        <end position="1298"/>
    </location>
</feature>
<evidence type="ECO:0000256" key="1">
    <source>
        <dbReference type="ARBA" id="ARBA00004162"/>
    </source>
</evidence>
<feature type="compositionally biased region" description="Basic and acidic residues" evidence="11">
    <location>
        <begin position="1264"/>
        <end position="1278"/>
    </location>
</feature>
<accession>A0A5N6R923</accession>
<feature type="compositionally biased region" description="Basic and acidic residues" evidence="11">
    <location>
        <begin position="1285"/>
        <end position="1295"/>
    </location>
</feature>
<evidence type="ECO:0000256" key="6">
    <source>
        <dbReference type="ARBA" id="ARBA00022989"/>
    </source>
</evidence>
<evidence type="ECO:0000256" key="9">
    <source>
        <dbReference type="ARBA" id="ARBA00038080"/>
    </source>
</evidence>
<dbReference type="InterPro" id="IPR055282">
    <property type="entry name" value="PPI1-4"/>
</dbReference>
<evidence type="ECO:0000256" key="11">
    <source>
        <dbReference type="SAM" id="MobiDB-lite"/>
    </source>
</evidence>
<feature type="compositionally biased region" description="Basic and acidic residues" evidence="11">
    <location>
        <begin position="185"/>
        <end position="208"/>
    </location>
</feature>
<keyword evidence="3" id="KW-1003">Cell membrane</keyword>
<name>A0A5N6R923_9ROSI</name>
<keyword evidence="6" id="KW-1133">Transmembrane helix</keyword>
<dbReference type="PANTHER" id="PTHR32219:SF3">
    <property type="entry name" value="CALPONIN-LIKE DOMAIN PROTEIN"/>
    <property type="match status" value="1"/>
</dbReference>
<comment type="similarity">
    <text evidence="9">Belongs to the plant Proton pump-interactor protein family.</text>
</comment>
<feature type="region of interest" description="Disordered" evidence="11">
    <location>
        <begin position="275"/>
        <end position="324"/>
    </location>
</feature>
<dbReference type="GO" id="GO:0005886">
    <property type="term" value="C:plasma membrane"/>
    <property type="evidence" value="ECO:0007669"/>
    <property type="project" value="UniProtKB-SubCell"/>
</dbReference>
<keyword evidence="7 10" id="KW-0175">Coiled coil</keyword>
<evidence type="ECO:0000256" key="8">
    <source>
        <dbReference type="ARBA" id="ARBA00023136"/>
    </source>
</evidence>
<evidence type="ECO:0000256" key="7">
    <source>
        <dbReference type="ARBA" id="ARBA00023054"/>
    </source>
</evidence>
<feature type="compositionally biased region" description="Polar residues" evidence="11">
    <location>
        <begin position="304"/>
        <end position="315"/>
    </location>
</feature>
<feature type="compositionally biased region" description="Low complexity" evidence="11">
    <location>
        <begin position="1363"/>
        <end position="1380"/>
    </location>
</feature>
<protein>
    <submittedName>
        <fullName evidence="12">Uncharacterized protein</fullName>
    </submittedName>
</protein>
<reference evidence="12 13" key="1">
    <citation type="submission" date="2019-06" db="EMBL/GenBank/DDBJ databases">
        <title>A chromosomal-level reference genome of Carpinus fangiana (Coryloideae, Betulaceae).</title>
        <authorList>
            <person name="Yang X."/>
            <person name="Wang Z."/>
            <person name="Zhang L."/>
            <person name="Hao G."/>
            <person name="Liu J."/>
            <person name="Yang Y."/>
        </authorList>
    </citation>
    <scope>NUCLEOTIDE SEQUENCE [LARGE SCALE GENOMIC DNA]</scope>
    <source>
        <strain evidence="12">Cfa_2016G</strain>
        <tissue evidence="12">Leaf</tissue>
    </source>
</reference>
<evidence type="ECO:0000256" key="10">
    <source>
        <dbReference type="SAM" id="Coils"/>
    </source>
</evidence>
<evidence type="ECO:0000313" key="13">
    <source>
        <dbReference type="Proteomes" id="UP000327013"/>
    </source>
</evidence>
<feature type="region of interest" description="Disordered" evidence="11">
    <location>
        <begin position="735"/>
        <end position="779"/>
    </location>
</feature>
<dbReference type="OrthoDB" id="1703439at2759"/>
<dbReference type="GO" id="GO:0005789">
    <property type="term" value="C:endoplasmic reticulum membrane"/>
    <property type="evidence" value="ECO:0007669"/>
    <property type="project" value="UniProtKB-SubCell"/>
</dbReference>
<keyword evidence="8" id="KW-0472">Membrane</keyword>
<proteinExistence type="inferred from homology"/>
<evidence type="ECO:0000313" key="12">
    <source>
        <dbReference type="EMBL" id="KAE8057469.1"/>
    </source>
</evidence>
<feature type="compositionally biased region" description="Basic and acidic residues" evidence="11">
    <location>
        <begin position="1223"/>
        <end position="1243"/>
    </location>
</feature>